<keyword evidence="2" id="KW-1185">Reference proteome</keyword>
<evidence type="ECO:0000313" key="1">
    <source>
        <dbReference type="EMBL" id="KAK4019212.1"/>
    </source>
</evidence>
<evidence type="ECO:0000313" key="2">
    <source>
        <dbReference type="Proteomes" id="UP001234178"/>
    </source>
</evidence>
<protein>
    <submittedName>
        <fullName evidence="1">Uncharacterized protein</fullName>
    </submittedName>
</protein>
<name>A0ABR0A223_9CRUS</name>
<accession>A0ABR0A223</accession>
<proteinExistence type="predicted"/>
<reference evidence="1 2" key="1">
    <citation type="journal article" date="2023" name="Nucleic Acids Res.">
        <title>The hologenome of Daphnia magna reveals possible DNA methylation and microbiome-mediated evolution of the host genome.</title>
        <authorList>
            <person name="Chaturvedi A."/>
            <person name="Li X."/>
            <person name="Dhandapani V."/>
            <person name="Marshall H."/>
            <person name="Kissane S."/>
            <person name="Cuenca-Cambronero M."/>
            <person name="Asole G."/>
            <person name="Calvet F."/>
            <person name="Ruiz-Romero M."/>
            <person name="Marangio P."/>
            <person name="Guigo R."/>
            <person name="Rago D."/>
            <person name="Mirbahai L."/>
            <person name="Eastwood N."/>
            <person name="Colbourne J.K."/>
            <person name="Zhou J."/>
            <person name="Mallon E."/>
            <person name="Orsini L."/>
        </authorList>
    </citation>
    <scope>NUCLEOTIDE SEQUENCE [LARGE SCALE GENOMIC DNA]</scope>
    <source>
        <strain evidence="1">LRV0_1</strain>
    </source>
</reference>
<gene>
    <name evidence="1" type="ORF">OUZ56_001238</name>
</gene>
<sequence>MQRVDERIGLNSKTKKDVVRCNVSLNNTLRDGYIAFRWCCLHSRCSLCRERAADEAALFFRPKQTSLLMKSWAAIDMRETRRKHDFAFSLFFFSSTPNAKCVVADTASQLLYASYVQLHTSL</sequence>
<dbReference type="Proteomes" id="UP001234178">
    <property type="component" value="Unassembled WGS sequence"/>
</dbReference>
<organism evidence="1 2">
    <name type="scientific">Daphnia magna</name>
    <dbReference type="NCBI Taxonomy" id="35525"/>
    <lineage>
        <taxon>Eukaryota</taxon>
        <taxon>Metazoa</taxon>
        <taxon>Ecdysozoa</taxon>
        <taxon>Arthropoda</taxon>
        <taxon>Crustacea</taxon>
        <taxon>Branchiopoda</taxon>
        <taxon>Diplostraca</taxon>
        <taxon>Cladocera</taxon>
        <taxon>Anomopoda</taxon>
        <taxon>Daphniidae</taxon>
        <taxon>Daphnia</taxon>
    </lineage>
</organism>
<dbReference type="EMBL" id="JAOYFB010000036">
    <property type="protein sequence ID" value="KAK4019212.1"/>
    <property type="molecule type" value="Genomic_DNA"/>
</dbReference>
<comment type="caution">
    <text evidence="1">The sequence shown here is derived from an EMBL/GenBank/DDBJ whole genome shotgun (WGS) entry which is preliminary data.</text>
</comment>